<feature type="region of interest" description="Disordered" evidence="5">
    <location>
        <begin position="572"/>
        <end position="593"/>
    </location>
</feature>
<reference evidence="7 8" key="1">
    <citation type="journal article" date="2021" name="Sci. Rep.">
        <title>The genome of the diatom Chaetoceros tenuissimus carries an ancient integrated fragment of an extant virus.</title>
        <authorList>
            <person name="Hongo Y."/>
            <person name="Kimura K."/>
            <person name="Takaki Y."/>
            <person name="Yoshida Y."/>
            <person name="Baba S."/>
            <person name="Kobayashi G."/>
            <person name="Nagasaki K."/>
            <person name="Hano T."/>
            <person name="Tomaru Y."/>
        </authorList>
    </citation>
    <scope>NUCLEOTIDE SEQUENCE [LARGE SCALE GENOMIC DNA]</scope>
    <source>
        <strain evidence="7 8">NIES-3715</strain>
    </source>
</reference>
<comment type="similarity">
    <text evidence="4">Belongs to the HSF family.</text>
</comment>
<evidence type="ECO:0000259" key="6">
    <source>
        <dbReference type="SMART" id="SM00415"/>
    </source>
</evidence>
<dbReference type="SUPFAM" id="SSF46785">
    <property type="entry name" value="Winged helix' DNA-binding domain"/>
    <property type="match status" value="1"/>
</dbReference>
<accession>A0AAD3DAV1</accession>
<comment type="subcellular location">
    <subcellularLocation>
        <location evidence="1">Nucleus</location>
    </subcellularLocation>
</comment>
<dbReference type="Pfam" id="PF00447">
    <property type="entry name" value="HSF_DNA-bind"/>
    <property type="match status" value="1"/>
</dbReference>
<proteinExistence type="inferred from homology"/>
<dbReference type="InterPro" id="IPR036390">
    <property type="entry name" value="WH_DNA-bd_sf"/>
</dbReference>
<dbReference type="PANTHER" id="PTHR10015">
    <property type="entry name" value="HEAT SHOCK TRANSCRIPTION FACTOR"/>
    <property type="match status" value="1"/>
</dbReference>
<protein>
    <recommendedName>
        <fullName evidence="6">HSF-type DNA-binding domain-containing protein</fullName>
    </recommendedName>
</protein>
<dbReference type="Proteomes" id="UP001054902">
    <property type="component" value="Unassembled WGS sequence"/>
</dbReference>
<sequence>METLKSTMAPSSPMSSVPLKKRSPETVLQDEKEEVAAAALAALSSSPKATTTSGLDLSKPREDPSGNISDSEESYSSQNNVLPKAVHAPPLNNMMVDHTYTDYSVVKESSLAFLEEGEEPTSKMSEEERKKYTRRIAKVKKIFGEVVPSKKNSGGVVKPFPEKLMEVLDRPDMEAIISWMPHGRAFVVLQPQQLRDNVLPRFFKQTKFMSFTRQLNLWGFKRITKGDDAGAYYHELFLRGRPRLAMLMRRQKIKGTGIKLTPNPETEPNFYKISEKRPLPAVDPSKRKNKPLPPLRQNPQARAFDPASNALEYNRMVQNLNNRAPPQDFDHTQIYPFSNNNSNNSPGLTGGNVGGGNSNPGLNRNTLAALAAAQGGFGRGLGGLGGLGDLTQNSLAGLGLNGGLGAGLGLGDSLALQQLLLSNHLSSGSGFGGSLGLNSNVNDLALQQLLRQRQLQSNNNIRENESRDNVSAILEAQRLLNQVNRSSGGNMGGGDASDIQNLKQRLLDVANSLDDINSQQRAPQPSQTQGDALTQALLSRHLLGQQQLSQGNNSNDLAAMLSAIQDQRLAAAQAQLDKGQGSNDSSNGKRRSF</sequence>
<evidence type="ECO:0000256" key="5">
    <source>
        <dbReference type="SAM" id="MobiDB-lite"/>
    </source>
</evidence>
<dbReference type="GO" id="GO:0043565">
    <property type="term" value="F:sequence-specific DNA binding"/>
    <property type="evidence" value="ECO:0007669"/>
    <property type="project" value="InterPro"/>
</dbReference>
<evidence type="ECO:0000313" key="7">
    <source>
        <dbReference type="EMBL" id="GFH61031.1"/>
    </source>
</evidence>
<evidence type="ECO:0000256" key="2">
    <source>
        <dbReference type="ARBA" id="ARBA00023125"/>
    </source>
</evidence>
<feature type="compositionally biased region" description="Polar residues" evidence="5">
    <location>
        <begin position="1"/>
        <end position="15"/>
    </location>
</feature>
<dbReference type="FunFam" id="1.10.10.10:FF:000479">
    <property type="entry name" value="Predicted protein"/>
    <property type="match status" value="1"/>
</dbReference>
<keyword evidence="2" id="KW-0238">DNA-binding</keyword>
<dbReference type="SMART" id="SM00415">
    <property type="entry name" value="HSF"/>
    <property type="match status" value="1"/>
</dbReference>
<dbReference type="InterPro" id="IPR000232">
    <property type="entry name" value="HSF_DNA-bd"/>
</dbReference>
<evidence type="ECO:0000256" key="4">
    <source>
        <dbReference type="RuleBase" id="RU004020"/>
    </source>
</evidence>
<keyword evidence="3" id="KW-0539">Nucleus</keyword>
<evidence type="ECO:0000256" key="3">
    <source>
        <dbReference type="ARBA" id="ARBA00023242"/>
    </source>
</evidence>
<name>A0AAD3DAV1_9STRA</name>
<dbReference type="GO" id="GO:0005634">
    <property type="term" value="C:nucleus"/>
    <property type="evidence" value="ECO:0007669"/>
    <property type="project" value="UniProtKB-SubCell"/>
</dbReference>
<dbReference type="InterPro" id="IPR036388">
    <property type="entry name" value="WH-like_DNA-bd_sf"/>
</dbReference>
<feature type="compositionally biased region" description="Polar residues" evidence="5">
    <location>
        <begin position="66"/>
        <end position="79"/>
    </location>
</feature>
<feature type="region of interest" description="Disordered" evidence="5">
    <location>
        <begin position="278"/>
        <end position="302"/>
    </location>
</feature>
<gene>
    <name evidence="7" type="ORF">CTEN210_17507</name>
</gene>
<feature type="domain" description="HSF-type DNA-binding" evidence="6">
    <location>
        <begin position="156"/>
        <end position="251"/>
    </location>
</feature>
<organism evidence="7 8">
    <name type="scientific">Chaetoceros tenuissimus</name>
    <dbReference type="NCBI Taxonomy" id="426638"/>
    <lineage>
        <taxon>Eukaryota</taxon>
        <taxon>Sar</taxon>
        <taxon>Stramenopiles</taxon>
        <taxon>Ochrophyta</taxon>
        <taxon>Bacillariophyta</taxon>
        <taxon>Coscinodiscophyceae</taxon>
        <taxon>Chaetocerotophycidae</taxon>
        <taxon>Chaetocerotales</taxon>
        <taxon>Chaetocerotaceae</taxon>
        <taxon>Chaetoceros</taxon>
    </lineage>
</organism>
<dbReference type="GO" id="GO:0003700">
    <property type="term" value="F:DNA-binding transcription factor activity"/>
    <property type="evidence" value="ECO:0007669"/>
    <property type="project" value="InterPro"/>
</dbReference>
<feature type="region of interest" description="Disordered" evidence="5">
    <location>
        <begin position="1"/>
        <end position="79"/>
    </location>
</feature>
<evidence type="ECO:0000313" key="8">
    <source>
        <dbReference type="Proteomes" id="UP001054902"/>
    </source>
</evidence>
<comment type="caution">
    <text evidence="7">The sequence shown here is derived from an EMBL/GenBank/DDBJ whole genome shotgun (WGS) entry which is preliminary data.</text>
</comment>
<feature type="compositionally biased region" description="Low complexity" evidence="5">
    <location>
        <begin position="36"/>
        <end position="46"/>
    </location>
</feature>
<dbReference type="PANTHER" id="PTHR10015:SF206">
    <property type="entry name" value="HSF-TYPE DNA-BINDING DOMAIN-CONTAINING PROTEIN"/>
    <property type="match status" value="1"/>
</dbReference>
<keyword evidence="8" id="KW-1185">Reference proteome</keyword>
<dbReference type="EMBL" id="BLLK01000069">
    <property type="protein sequence ID" value="GFH61031.1"/>
    <property type="molecule type" value="Genomic_DNA"/>
</dbReference>
<dbReference type="AlphaFoldDB" id="A0AAD3DAV1"/>
<dbReference type="PRINTS" id="PR00056">
    <property type="entry name" value="HSFDOMAIN"/>
</dbReference>
<dbReference type="Gene3D" id="1.10.10.10">
    <property type="entry name" value="Winged helix-like DNA-binding domain superfamily/Winged helix DNA-binding domain"/>
    <property type="match status" value="1"/>
</dbReference>
<evidence type="ECO:0000256" key="1">
    <source>
        <dbReference type="ARBA" id="ARBA00004123"/>
    </source>
</evidence>